<dbReference type="Gene3D" id="3.40.50.300">
    <property type="entry name" value="P-loop containing nucleotide triphosphate hydrolases"/>
    <property type="match status" value="2"/>
</dbReference>
<proteinExistence type="evidence at transcript level"/>
<comment type="catalytic activity">
    <reaction evidence="7">
        <text>ATP + H2O = ADP + phosphate + H(+)</text>
        <dbReference type="Rhea" id="RHEA:13065"/>
        <dbReference type="ChEBI" id="CHEBI:15377"/>
        <dbReference type="ChEBI" id="CHEBI:15378"/>
        <dbReference type="ChEBI" id="CHEBI:30616"/>
        <dbReference type="ChEBI" id="CHEBI:43474"/>
        <dbReference type="ChEBI" id="CHEBI:456216"/>
        <dbReference type="EC" id="3.6.4.13"/>
    </reaction>
</comment>
<name>A0A7M1Y692_LOCMI</name>
<sequence>MKNRKPDLCWNAVNIGEDLQTLGLAGFEELKEYDDNIIQTASSASKDKILKKKKNKRRKKKKKPAEADESDSIIKTKKRKGRDTDPSELPSSKRIRNETICSDVDSSEVVTDGDTCQSVVEGMEAWHGLNVPTQIIQALSELKFTKPTTIQSMVVPPAILGKRDILGAAETGSGKTLAFGIPIISGILEQKGRCSEDQENNVDINKCETKSQEKSGGKLYALVLTPTRELAIQVRNHLVAVAKYTGIKISVVVGGLSAEKQERLLRKRPDIVVATPGRLWELIQEGNPHLSQVDDIRYLAIDETDRMLERGHYEELQKLLERINLDEGRKSSRQNFVFSATLTLVHEPPRHLKGRARKRLTPGQKLQGIISLLGITSPKVVDITQEKGTAGTLLESRICCTLEEKDEYLYYLLQRHPGRTLVFCNSISCVRRLTQLLQLLQCNPLPLHANMMQRQRLKNLDRFRSDSNSVLLATDVAARGLDIPGVEHVIHYQVPRTSESYIHRSGRTARLEKEGLTILLIDPTEVSYYTRLCRTLGRDKDLPLFPVDDSLIKGVKERVHLARELDKLELTCRRHHAKNNWFQKAIKDMDLVLDEKELPPGLSREAAVEVKRIASLKRKQLNALLSKPIFPRGFSGKYPTKTGQLQVPFVKAPVPEFAAIKVLQQMEKSKKHKTVRKPGAFVLLKKNKGRHYLKKKINN</sequence>
<evidence type="ECO:0000259" key="10">
    <source>
        <dbReference type="PROSITE" id="PS51194"/>
    </source>
</evidence>
<evidence type="ECO:0000313" key="12">
    <source>
        <dbReference type="EMBL" id="QOS47373.1"/>
    </source>
</evidence>
<dbReference type="GO" id="GO:0003724">
    <property type="term" value="F:RNA helicase activity"/>
    <property type="evidence" value="ECO:0007669"/>
    <property type="project" value="UniProtKB-EC"/>
</dbReference>
<dbReference type="SMART" id="SM00490">
    <property type="entry name" value="HELICc"/>
    <property type="match status" value="1"/>
</dbReference>
<comment type="function">
    <text evidence="7">RNA helicase.</text>
</comment>
<keyword evidence="3 7" id="KW-0347">Helicase</keyword>
<keyword evidence="1 7" id="KW-0547">Nucleotide-binding</keyword>
<keyword evidence="4 7" id="KW-0067">ATP-binding</keyword>
<dbReference type="SUPFAM" id="SSF52540">
    <property type="entry name" value="P-loop containing nucleoside triphosphate hydrolases"/>
    <property type="match status" value="1"/>
</dbReference>
<dbReference type="GO" id="GO:0005524">
    <property type="term" value="F:ATP binding"/>
    <property type="evidence" value="ECO:0007669"/>
    <property type="project" value="UniProtKB-UniRule"/>
</dbReference>
<feature type="region of interest" description="Disordered" evidence="8">
    <location>
        <begin position="44"/>
        <end position="97"/>
    </location>
</feature>
<dbReference type="Pfam" id="PF00271">
    <property type="entry name" value="Helicase_C"/>
    <property type="match status" value="1"/>
</dbReference>
<dbReference type="InterPro" id="IPR014001">
    <property type="entry name" value="Helicase_ATP-bd"/>
</dbReference>
<feature type="domain" description="Helicase ATP-binding" evidence="9">
    <location>
        <begin position="156"/>
        <end position="360"/>
    </location>
</feature>
<evidence type="ECO:0000256" key="3">
    <source>
        <dbReference type="ARBA" id="ARBA00022806"/>
    </source>
</evidence>
<dbReference type="AlphaFoldDB" id="A0A7M1Y692"/>
<reference evidence="12" key="1">
    <citation type="submission" date="2019-08" db="EMBL/GenBank/DDBJ databases">
        <authorList>
            <person name="Wang J."/>
            <person name="Xing S."/>
        </authorList>
    </citation>
    <scope>NUCLEOTIDE SEQUENCE</scope>
</reference>
<evidence type="ECO:0000256" key="8">
    <source>
        <dbReference type="SAM" id="MobiDB-lite"/>
    </source>
</evidence>
<dbReference type="PANTHER" id="PTHR24031">
    <property type="entry name" value="RNA HELICASE"/>
    <property type="match status" value="1"/>
</dbReference>
<dbReference type="GO" id="GO:0016787">
    <property type="term" value="F:hydrolase activity"/>
    <property type="evidence" value="ECO:0007669"/>
    <property type="project" value="UniProtKB-KW"/>
</dbReference>
<feature type="compositionally biased region" description="Basic residues" evidence="8">
    <location>
        <begin position="49"/>
        <end position="63"/>
    </location>
</feature>
<dbReference type="PROSITE" id="PS51192">
    <property type="entry name" value="HELICASE_ATP_BIND_1"/>
    <property type="match status" value="1"/>
</dbReference>
<dbReference type="EC" id="3.6.4.13" evidence="7"/>
<protein>
    <recommendedName>
        <fullName evidence="7">ATP-dependent RNA helicase</fullName>
        <ecNumber evidence="7">3.6.4.13</ecNumber>
    </recommendedName>
</protein>
<evidence type="ECO:0000256" key="4">
    <source>
        <dbReference type="ARBA" id="ARBA00022840"/>
    </source>
</evidence>
<dbReference type="InterPro" id="IPR011545">
    <property type="entry name" value="DEAD/DEAH_box_helicase_dom"/>
</dbReference>
<dbReference type="CDD" id="cd17946">
    <property type="entry name" value="DEADc_DDX24"/>
    <property type="match status" value="1"/>
</dbReference>
<dbReference type="InterPro" id="IPR027417">
    <property type="entry name" value="P-loop_NTPase"/>
</dbReference>
<organism evidence="12">
    <name type="scientific">Locusta migratoria</name>
    <name type="common">Migratory locust</name>
    <dbReference type="NCBI Taxonomy" id="7004"/>
    <lineage>
        <taxon>Eukaryota</taxon>
        <taxon>Metazoa</taxon>
        <taxon>Ecdysozoa</taxon>
        <taxon>Arthropoda</taxon>
        <taxon>Hexapoda</taxon>
        <taxon>Insecta</taxon>
        <taxon>Pterygota</taxon>
        <taxon>Neoptera</taxon>
        <taxon>Polyneoptera</taxon>
        <taxon>Orthoptera</taxon>
        <taxon>Caelifera</taxon>
        <taxon>Acrididea</taxon>
        <taxon>Acridomorpha</taxon>
        <taxon>Acridoidea</taxon>
        <taxon>Acrididae</taxon>
        <taxon>Oedipodinae</taxon>
        <taxon>Locusta</taxon>
    </lineage>
</organism>
<dbReference type="EMBL" id="MN329067">
    <property type="protein sequence ID" value="QOS47373.1"/>
    <property type="molecule type" value="mRNA"/>
</dbReference>
<accession>A0A7M1Y692</accession>
<dbReference type="Pfam" id="PF00270">
    <property type="entry name" value="DEAD"/>
    <property type="match status" value="1"/>
</dbReference>
<dbReference type="PROSITE" id="PS51194">
    <property type="entry name" value="HELICASE_CTER"/>
    <property type="match status" value="1"/>
</dbReference>
<feature type="domain" description="Helicase C-terminal" evidence="10">
    <location>
        <begin position="404"/>
        <end position="552"/>
    </location>
</feature>
<dbReference type="PROSITE" id="PS51195">
    <property type="entry name" value="Q_MOTIF"/>
    <property type="match status" value="1"/>
</dbReference>
<evidence type="ECO:0000256" key="5">
    <source>
        <dbReference type="ARBA" id="ARBA00022884"/>
    </source>
</evidence>
<evidence type="ECO:0000259" key="9">
    <source>
        <dbReference type="PROSITE" id="PS51192"/>
    </source>
</evidence>
<dbReference type="CDD" id="cd18787">
    <property type="entry name" value="SF2_C_DEAD"/>
    <property type="match status" value="1"/>
</dbReference>
<dbReference type="GO" id="GO:0003723">
    <property type="term" value="F:RNA binding"/>
    <property type="evidence" value="ECO:0007669"/>
    <property type="project" value="UniProtKB-UniRule"/>
</dbReference>
<comment type="domain">
    <text evidence="7">The Q motif is unique to and characteristic of the DEAD box family of RNA helicases and controls ATP binding and hydrolysis.</text>
</comment>
<evidence type="ECO:0000256" key="1">
    <source>
        <dbReference type="ARBA" id="ARBA00022741"/>
    </source>
</evidence>
<evidence type="ECO:0000256" key="2">
    <source>
        <dbReference type="ARBA" id="ARBA00022801"/>
    </source>
</evidence>
<keyword evidence="2 7" id="KW-0378">Hydrolase</keyword>
<comment type="similarity">
    <text evidence="7">Belongs to the DEAD box helicase family.</text>
</comment>
<feature type="short sequence motif" description="Q motif" evidence="6">
    <location>
        <begin position="124"/>
        <end position="152"/>
    </location>
</feature>
<dbReference type="InterPro" id="IPR014014">
    <property type="entry name" value="RNA_helicase_DEAD_Q_motif"/>
</dbReference>
<dbReference type="InterPro" id="IPR001650">
    <property type="entry name" value="Helicase_C-like"/>
</dbReference>
<feature type="domain" description="DEAD-box RNA helicase Q" evidence="11">
    <location>
        <begin position="124"/>
        <end position="152"/>
    </location>
</feature>
<keyword evidence="5 7" id="KW-0694">RNA-binding</keyword>
<dbReference type="SMART" id="SM00487">
    <property type="entry name" value="DEXDc"/>
    <property type="match status" value="1"/>
</dbReference>
<evidence type="ECO:0000259" key="11">
    <source>
        <dbReference type="PROSITE" id="PS51195"/>
    </source>
</evidence>
<evidence type="ECO:0000256" key="7">
    <source>
        <dbReference type="RuleBase" id="RU365068"/>
    </source>
</evidence>
<evidence type="ECO:0000256" key="6">
    <source>
        <dbReference type="PROSITE-ProRule" id="PRU00552"/>
    </source>
</evidence>